<name>A0A6L2R7D3_9BACT</name>
<protein>
    <recommendedName>
        <fullName evidence="3">Porin</fullName>
    </recommendedName>
</protein>
<dbReference type="NCBIfam" id="NF033939">
    <property type="entry name" value="DESULF_POR1"/>
    <property type="match status" value="1"/>
</dbReference>
<proteinExistence type="predicted"/>
<sequence length="356" mass="38948">MKRILTLLLTVGLLLGAGANVGAIDFKIKGQWLMGFVAGEDNLVAKNGKNIADSEDTFGASQRLQLQMDAVASENLSGTVFIEIGKTQWGKAVAGALGADGTNAIKLKDAYIDWRLPDTDLQFRMGIQYLALPNKAGGSGVFDADVAGITTSYKFNDNVELTAIWMRPFNDNYANAKANRSNYLDNMDLFALTLPLKFEGIETTPWVMYGMRGKNTGKFAAYQTDSLGDGLPSYTFGPYPGTIPKREISDGTSVQDIDRTGKAYGGMFWAGLPLAVTALEPFNIELDINYGHVESMGRYNAKKWKGAKDYDKKRSNTQREGWLAKALIEYKVEWGTPGIFGWYGSGDDDNPKNGSE</sequence>
<dbReference type="AlphaFoldDB" id="A0A6L2R7D3"/>
<accession>A0A6L2R7D3</accession>
<evidence type="ECO:0008006" key="3">
    <source>
        <dbReference type="Google" id="ProtNLM"/>
    </source>
</evidence>
<gene>
    <name evidence="1" type="ORF">ZNDK_1220</name>
</gene>
<organism evidence="1 2">
    <name type="scientific">Candidatus Desulfovibrio kirbyi</name>
    <dbReference type="NCBI Taxonomy" id="2696086"/>
    <lineage>
        <taxon>Bacteria</taxon>
        <taxon>Pseudomonadati</taxon>
        <taxon>Thermodesulfobacteriota</taxon>
        <taxon>Desulfovibrionia</taxon>
        <taxon>Desulfovibrionales</taxon>
        <taxon>Desulfovibrionaceae</taxon>
        <taxon>Desulfovibrio</taxon>
    </lineage>
</organism>
<dbReference type="EMBL" id="BLLL01000019">
    <property type="protein sequence ID" value="GFH63449.1"/>
    <property type="molecule type" value="Genomic_DNA"/>
</dbReference>
<dbReference type="Proteomes" id="UP000505077">
    <property type="component" value="Unassembled WGS sequence"/>
</dbReference>
<feature type="non-terminal residue" evidence="1">
    <location>
        <position position="356"/>
    </location>
</feature>
<reference evidence="1 2" key="1">
    <citation type="journal article" date="2020" name="ISME J.">
        <title>Parallel Reductive Genome Evolution in Desulfovibrio Ectosymbionts Independently Acquired by Trichonympha Protists in the Termite Gut.</title>
        <authorList>
            <person name="Takeuchi M."/>
            <person name="Kuwahara H."/>
            <person name="Murakami T."/>
            <person name="Takahashi K."/>
            <person name="Kajitani R."/>
            <person name="Toyoda A."/>
            <person name="Itoh T."/>
            <person name="Ohkuma M."/>
            <person name="Hongoh Y."/>
        </authorList>
    </citation>
    <scope>NUCLEOTIDE SEQUENCE [LARGE SCALE GENOMIC DNA]</scope>
    <source>
        <strain evidence="1">ZnDsv-02</strain>
    </source>
</reference>
<dbReference type="InterPro" id="IPR059232">
    <property type="entry name" value="Porin_put"/>
</dbReference>
<evidence type="ECO:0000313" key="2">
    <source>
        <dbReference type="Proteomes" id="UP000505077"/>
    </source>
</evidence>
<evidence type="ECO:0000313" key="1">
    <source>
        <dbReference type="EMBL" id="GFH63449.1"/>
    </source>
</evidence>
<comment type="caution">
    <text evidence="1">The sequence shown here is derived from an EMBL/GenBank/DDBJ whole genome shotgun (WGS) entry which is preliminary data.</text>
</comment>